<reference evidence="1" key="2">
    <citation type="journal article" date="2015" name="Fish Shellfish Immunol.">
        <title>Early steps in the European eel (Anguilla anguilla)-Vibrio vulnificus interaction in the gills: Role of the RtxA13 toxin.</title>
        <authorList>
            <person name="Callol A."/>
            <person name="Pajuelo D."/>
            <person name="Ebbesson L."/>
            <person name="Teles M."/>
            <person name="MacKenzie S."/>
            <person name="Amaro C."/>
        </authorList>
    </citation>
    <scope>NUCLEOTIDE SEQUENCE</scope>
</reference>
<sequence length="48" mass="5359">MIKIKCYRGATLLKKDVAFLPSIGKNGTSDSIHQRTIHSYNSINPCTH</sequence>
<protein>
    <submittedName>
        <fullName evidence="1">Uncharacterized protein</fullName>
    </submittedName>
</protein>
<proteinExistence type="predicted"/>
<dbReference type="EMBL" id="GBXM01015424">
    <property type="protein sequence ID" value="JAH93153.1"/>
    <property type="molecule type" value="Transcribed_RNA"/>
</dbReference>
<evidence type="ECO:0000313" key="1">
    <source>
        <dbReference type="EMBL" id="JAH93153.1"/>
    </source>
</evidence>
<accession>A0A0E9WUG9</accession>
<dbReference type="AlphaFoldDB" id="A0A0E9WUG9"/>
<name>A0A0E9WUG9_ANGAN</name>
<reference evidence="1" key="1">
    <citation type="submission" date="2014-11" db="EMBL/GenBank/DDBJ databases">
        <authorList>
            <person name="Amaro Gonzalez C."/>
        </authorList>
    </citation>
    <scope>NUCLEOTIDE SEQUENCE</scope>
</reference>
<organism evidence="1">
    <name type="scientific">Anguilla anguilla</name>
    <name type="common">European freshwater eel</name>
    <name type="synonym">Muraena anguilla</name>
    <dbReference type="NCBI Taxonomy" id="7936"/>
    <lineage>
        <taxon>Eukaryota</taxon>
        <taxon>Metazoa</taxon>
        <taxon>Chordata</taxon>
        <taxon>Craniata</taxon>
        <taxon>Vertebrata</taxon>
        <taxon>Euteleostomi</taxon>
        <taxon>Actinopterygii</taxon>
        <taxon>Neopterygii</taxon>
        <taxon>Teleostei</taxon>
        <taxon>Anguilliformes</taxon>
        <taxon>Anguillidae</taxon>
        <taxon>Anguilla</taxon>
    </lineage>
</organism>